<name>A0A125QAG9_9BRAD</name>
<sequence length="217" mass="24272">MDFREQGYKRIDIGEAISPYSGYELDPSIRCYAYVDPIPDTTSAVVSRAYYNMGRNGAASIAEIVPGFLDDYLSSTLEPDVLADDLAFVFFSSEGHRLWLLEESDSSLVLLHRFAFPQLAPLTLEPAEQLRRVTAGLEWLDARHRAPASNEDKRIPSGLVKELILGAEGADVSDSSYWLCRLLAADAPLTSESQLDKLSRDADFWVRRAARARNLRQ</sequence>
<dbReference type="Proteomes" id="UP000057737">
    <property type="component" value="Unassembled WGS sequence"/>
</dbReference>
<reference evidence="1 2" key="1">
    <citation type="submission" date="2015-11" db="EMBL/GenBank/DDBJ databases">
        <title>Draft Genome Sequence of the Strain BR 10303 (Bradyrhizobium sp.) isolated from nodules of Centrolobium paraense.</title>
        <authorList>
            <person name="Zelli J.E."/>
            <person name="Simoes-Araujo J.L."/>
            <person name="Barauna A.C."/>
            <person name="Silva K."/>
        </authorList>
    </citation>
    <scope>NUCLEOTIDE SEQUENCE [LARGE SCALE GENOMIC DNA]</scope>
    <source>
        <strain evidence="1 2">BR 10303</strain>
    </source>
</reference>
<gene>
    <name evidence="1" type="ORF">AS156_29355</name>
</gene>
<protein>
    <submittedName>
        <fullName evidence="1">Uncharacterized protein</fullName>
    </submittedName>
</protein>
<evidence type="ECO:0000313" key="2">
    <source>
        <dbReference type="Proteomes" id="UP000057737"/>
    </source>
</evidence>
<accession>A0A125QAG9</accession>
<organism evidence="1 2">
    <name type="scientific">Bradyrhizobium macuxiense</name>
    <dbReference type="NCBI Taxonomy" id="1755647"/>
    <lineage>
        <taxon>Bacteria</taxon>
        <taxon>Pseudomonadati</taxon>
        <taxon>Pseudomonadota</taxon>
        <taxon>Alphaproteobacteria</taxon>
        <taxon>Hyphomicrobiales</taxon>
        <taxon>Nitrobacteraceae</taxon>
        <taxon>Bradyrhizobium</taxon>
    </lineage>
</organism>
<dbReference type="AlphaFoldDB" id="A0A125QAG9"/>
<keyword evidence="2" id="KW-1185">Reference proteome</keyword>
<evidence type="ECO:0000313" key="1">
    <source>
        <dbReference type="EMBL" id="KWV60487.1"/>
    </source>
</evidence>
<proteinExistence type="predicted"/>
<dbReference type="EMBL" id="LNCU01000019">
    <property type="protein sequence ID" value="KWV60487.1"/>
    <property type="molecule type" value="Genomic_DNA"/>
</dbReference>
<comment type="caution">
    <text evidence="1">The sequence shown here is derived from an EMBL/GenBank/DDBJ whole genome shotgun (WGS) entry which is preliminary data.</text>
</comment>